<dbReference type="InterPro" id="IPR042106">
    <property type="entry name" value="Nuo/plastoQ_OxRdtase_6_NuoJ"/>
</dbReference>
<keyword evidence="10" id="KW-0249">Electron transport</keyword>
<dbReference type="Gene3D" id="1.20.120.1200">
    <property type="entry name" value="NADH-ubiquinone/plastoquinone oxidoreductase chain 6, subunit NuoJ"/>
    <property type="match status" value="1"/>
</dbReference>
<evidence type="ECO:0000256" key="16">
    <source>
        <dbReference type="ARBA" id="ARBA00031019"/>
    </source>
</evidence>
<dbReference type="InterPro" id="IPR050269">
    <property type="entry name" value="ComplexI_Subunit6"/>
</dbReference>
<feature type="chain" id="PRO_5001889894" description="NADH-ubiquinone oxidoreductase chain 6" evidence="19">
    <location>
        <begin position="21"/>
        <end position="78"/>
    </location>
</feature>
<feature type="transmembrane region" description="Helical" evidence="18">
    <location>
        <begin position="28"/>
        <end position="46"/>
    </location>
</feature>
<dbReference type="STRING" id="328815.ENSMVIP00005001311"/>
<dbReference type="PANTHER" id="PTHR11435:SF1">
    <property type="entry name" value="NADH-UBIQUINONE OXIDOREDUCTASE CHAIN 6"/>
    <property type="match status" value="1"/>
</dbReference>
<evidence type="ECO:0000256" key="13">
    <source>
        <dbReference type="ARBA" id="ARBA00023075"/>
    </source>
</evidence>
<dbReference type="Pfam" id="PF00499">
    <property type="entry name" value="Oxidored_q3"/>
    <property type="match status" value="1"/>
</dbReference>
<dbReference type="InterPro" id="IPR001457">
    <property type="entry name" value="NADH_UbQ/plastoQ_OxRdtase_su6"/>
</dbReference>
<evidence type="ECO:0000256" key="10">
    <source>
        <dbReference type="ARBA" id="ARBA00022982"/>
    </source>
</evidence>
<dbReference type="EMBL" id="KL672981">
    <property type="protein sequence ID" value="KFW87605.1"/>
    <property type="molecule type" value="Genomic_DNA"/>
</dbReference>
<evidence type="ECO:0000256" key="2">
    <source>
        <dbReference type="ARBA" id="ARBA00004225"/>
    </source>
</evidence>
<keyword evidence="15 18" id="KW-0472">Membrane</keyword>
<evidence type="ECO:0000256" key="6">
    <source>
        <dbReference type="ARBA" id="ARBA00022448"/>
    </source>
</evidence>
<keyword evidence="6" id="KW-0813">Transport</keyword>
<keyword evidence="11 18" id="KW-1133">Transmembrane helix</keyword>
<evidence type="ECO:0000313" key="20">
    <source>
        <dbReference type="EMBL" id="KFW87605.1"/>
    </source>
</evidence>
<comment type="catalytic activity">
    <reaction evidence="17">
        <text>a ubiquinone + NADH + 5 H(+)(in) = a ubiquinol + NAD(+) + 4 H(+)(out)</text>
        <dbReference type="Rhea" id="RHEA:29091"/>
        <dbReference type="Rhea" id="RHEA-COMP:9565"/>
        <dbReference type="Rhea" id="RHEA-COMP:9566"/>
        <dbReference type="ChEBI" id="CHEBI:15378"/>
        <dbReference type="ChEBI" id="CHEBI:16389"/>
        <dbReference type="ChEBI" id="CHEBI:17976"/>
        <dbReference type="ChEBI" id="CHEBI:57540"/>
        <dbReference type="ChEBI" id="CHEBI:57945"/>
        <dbReference type="EC" id="7.1.1.2"/>
    </reaction>
</comment>
<dbReference type="EC" id="7.1.1.2" evidence="4"/>
<keyword evidence="9" id="KW-1278">Translocase</keyword>
<evidence type="ECO:0000256" key="19">
    <source>
        <dbReference type="SAM" id="SignalP"/>
    </source>
</evidence>
<dbReference type="PANTHER" id="PTHR11435">
    <property type="entry name" value="NADH UBIQUINONE OXIDOREDUCTASE SUBUNIT ND6"/>
    <property type="match status" value="1"/>
</dbReference>
<evidence type="ECO:0000256" key="14">
    <source>
        <dbReference type="ARBA" id="ARBA00023128"/>
    </source>
</evidence>
<comment type="function">
    <text evidence="1">Core subunit of the mitochondrial membrane respiratory chain NADH dehydrogenase (Complex I) that is believed to belong to the minimal assembly required for catalysis. Complex I functions in the transfer of electrons from NADH to the respiratory chain. The immediate electron acceptor for the enzyme is believed to be ubiquinone.</text>
</comment>
<dbReference type="GO" id="GO:0008137">
    <property type="term" value="F:NADH dehydrogenase (ubiquinone) activity"/>
    <property type="evidence" value="ECO:0007669"/>
    <property type="project" value="UniProtKB-EC"/>
</dbReference>
<dbReference type="OrthoDB" id="9837654at2759"/>
<evidence type="ECO:0000256" key="8">
    <source>
        <dbReference type="ARBA" id="ARBA00022692"/>
    </source>
</evidence>
<name>A0A093QMJ8_9PASS</name>
<evidence type="ECO:0000256" key="15">
    <source>
        <dbReference type="ARBA" id="ARBA00023136"/>
    </source>
</evidence>
<keyword evidence="7" id="KW-0679">Respiratory chain</keyword>
<evidence type="ECO:0000256" key="7">
    <source>
        <dbReference type="ARBA" id="ARBA00022660"/>
    </source>
</evidence>
<reference evidence="20 21" key="1">
    <citation type="submission" date="2014-06" db="EMBL/GenBank/DDBJ databases">
        <title>Genome evolution of avian class.</title>
        <authorList>
            <person name="Zhang G."/>
            <person name="Li C."/>
        </authorList>
    </citation>
    <scope>NUCLEOTIDE SEQUENCE [LARGE SCALE GENOMIC DNA]</scope>
    <source>
        <strain evidence="20">BGI_N305</strain>
    </source>
</reference>
<dbReference type="AlphaFoldDB" id="A0A093QMJ8"/>
<evidence type="ECO:0000256" key="18">
    <source>
        <dbReference type="SAM" id="Phobius"/>
    </source>
</evidence>
<dbReference type="GO" id="GO:0031966">
    <property type="term" value="C:mitochondrial membrane"/>
    <property type="evidence" value="ECO:0007669"/>
    <property type="project" value="UniProtKB-SubCell"/>
</dbReference>
<keyword evidence="19" id="KW-0732">Signal</keyword>
<comment type="similarity">
    <text evidence="3">Belongs to the complex I subunit 6 family.</text>
</comment>
<evidence type="ECO:0000313" key="21">
    <source>
        <dbReference type="Proteomes" id="UP000053258"/>
    </source>
</evidence>
<evidence type="ECO:0000256" key="11">
    <source>
        <dbReference type="ARBA" id="ARBA00022989"/>
    </source>
</evidence>
<evidence type="ECO:0000256" key="5">
    <source>
        <dbReference type="ARBA" id="ARBA00021095"/>
    </source>
</evidence>
<accession>A0A093QMJ8</accession>
<proteinExistence type="inferred from homology"/>
<keyword evidence="12" id="KW-0520">NAD</keyword>
<evidence type="ECO:0000256" key="17">
    <source>
        <dbReference type="ARBA" id="ARBA00049551"/>
    </source>
</evidence>
<keyword evidence="21" id="KW-1185">Reference proteome</keyword>
<dbReference type="Proteomes" id="UP000053258">
    <property type="component" value="Unassembled WGS sequence"/>
</dbReference>
<keyword evidence="8 18" id="KW-0812">Transmembrane</keyword>
<evidence type="ECO:0000256" key="9">
    <source>
        <dbReference type="ARBA" id="ARBA00022967"/>
    </source>
</evidence>
<organism evidence="20 21">
    <name type="scientific">Manacus vitellinus</name>
    <name type="common">golden-collared manakin</name>
    <dbReference type="NCBI Taxonomy" id="328815"/>
    <lineage>
        <taxon>Eukaryota</taxon>
        <taxon>Metazoa</taxon>
        <taxon>Chordata</taxon>
        <taxon>Craniata</taxon>
        <taxon>Vertebrata</taxon>
        <taxon>Euteleostomi</taxon>
        <taxon>Archelosauria</taxon>
        <taxon>Archosauria</taxon>
        <taxon>Dinosauria</taxon>
        <taxon>Saurischia</taxon>
        <taxon>Theropoda</taxon>
        <taxon>Coelurosauria</taxon>
        <taxon>Aves</taxon>
        <taxon>Neognathae</taxon>
        <taxon>Neoaves</taxon>
        <taxon>Telluraves</taxon>
        <taxon>Australaves</taxon>
        <taxon>Passeriformes</taxon>
        <taxon>Pipridae</taxon>
        <taxon>Manacus</taxon>
    </lineage>
</organism>
<gene>
    <name evidence="20" type="ORF">N305_11106</name>
</gene>
<evidence type="ECO:0000256" key="4">
    <source>
        <dbReference type="ARBA" id="ARBA00012944"/>
    </source>
</evidence>
<feature type="non-terminal residue" evidence="20">
    <location>
        <position position="78"/>
    </location>
</feature>
<sequence>MTYFILFLSVCFILGGLAVASNPSPYYAVVGLVLAPIVGCGWLMSLGVSFVSLVLFLVYLGGMLVVFVYLVSLAADPF</sequence>
<evidence type="ECO:0000256" key="12">
    <source>
        <dbReference type="ARBA" id="ARBA00023027"/>
    </source>
</evidence>
<evidence type="ECO:0000256" key="3">
    <source>
        <dbReference type="ARBA" id="ARBA00005698"/>
    </source>
</evidence>
<evidence type="ECO:0000256" key="1">
    <source>
        <dbReference type="ARBA" id="ARBA00003257"/>
    </source>
</evidence>
<keyword evidence="14" id="KW-0496">Mitochondrion</keyword>
<comment type="subcellular location">
    <subcellularLocation>
        <location evidence="2">Mitochondrion membrane</location>
        <topology evidence="2">Multi-pass membrane protein</topology>
    </subcellularLocation>
</comment>
<protein>
    <recommendedName>
        <fullName evidence="5">NADH-ubiquinone oxidoreductase chain 6</fullName>
        <ecNumber evidence="4">7.1.1.2</ecNumber>
    </recommendedName>
    <alternativeName>
        <fullName evidence="16">NADH dehydrogenase subunit 6</fullName>
    </alternativeName>
</protein>
<feature type="transmembrane region" description="Helical" evidence="18">
    <location>
        <begin position="53"/>
        <end position="75"/>
    </location>
</feature>
<feature type="signal peptide" evidence="19">
    <location>
        <begin position="1"/>
        <end position="20"/>
    </location>
</feature>
<keyword evidence="13 20" id="KW-0830">Ubiquinone</keyword>